<dbReference type="PROSITE" id="PS50110">
    <property type="entry name" value="RESPONSE_REGULATORY"/>
    <property type="match status" value="1"/>
</dbReference>
<evidence type="ECO:0000256" key="9">
    <source>
        <dbReference type="ARBA" id="ARBA00022840"/>
    </source>
</evidence>
<dbReference type="GO" id="GO:0000155">
    <property type="term" value="F:phosphorelay sensor kinase activity"/>
    <property type="evidence" value="ECO:0007669"/>
    <property type="project" value="InterPro"/>
</dbReference>
<dbReference type="CDD" id="cd17546">
    <property type="entry name" value="REC_hyHK_CKI1_RcsC-like"/>
    <property type="match status" value="1"/>
</dbReference>
<keyword evidence="5" id="KW-0808">Transferase</keyword>
<feature type="compositionally biased region" description="Low complexity" evidence="16">
    <location>
        <begin position="892"/>
        <end position="903"/>
    </location>
</feature>
<evidence type="ECO:0000256" key="15">
    <source>
        <dbReference type="SAM" id="Coils"/>
    </source>
</evidence>
<evidence type="ECO:0000313" key="20">
    <source>
        <dbReference type="EMBL" id="TID26297.1"/>
    </source>
</evidence>
<feature type="compositionally biased region" description="Low complexity" evidence="16">
    <location>
        <begin position="960"/>
        <end position="974"/>
    </location>
</feature>
<evidence type="ECO:0000256" key="4">
    <source>
        <dbReference type="ARBA" id="ARBA00022553"/>
    </source>
</evidence>
<feature type="region of interest" description="Disordered" evidence="16">
    <location>
        <begin position="949"/>
        <end position="985"/>
    </location>
</feature>
<comment type="catalytic activity">
    <reaction evidence="1">
        <text>ATP + protein L-histidine = ADP + protein N-phospho-L-histidine.</text>
        <dbReference type="EC" id="2.7.13.3"/>
    </reaction>
</comment>
<dbReference type="Gene3D" id="3.40.50.2300">
    <property type="match status" value="1"/>
</dbReference>
<keyword evidence="9" id="KW-0067">ATP-binding</keyword>
<dbReference type="Gene3D" id="1.10.287.130">
    <property type="match status" value="1"/>
</dbReference>
<comment type="caution">
    <text evidence="20">The sequence shown here is derived from an EMBL/GenBank/DDBJ whole genome shotgun (WGS) entry which is preliminary data.</text>
</comment>
<dbReference type="GO" id="GO:0007234">
    <property type="term" value="P:osmosensory signaling via phosphorelay pathway"/>
    <property type="evidence" value="ECO:0007669"/>
    <property type="project" value="UniProtKB-ARBA"/>
</dbReference>
<feature type="compositionally biased region" description="Polar residues" evidence="16">
    <location>
        <begin position="904"/>
        <end position="915"/>
    </location>
</feature>
<evidence type="ECO:0000256" key="1">
    <source>
        <dbReference type="ARBA" id="ARBA00000085"/>
    </source>
</evidence>
<dbReference type="AlphaFoldDB" id="A0A4Z1PSQ5"/>
<feature type="region of interest" description="Disordered" evidence="16">
    <location>
        <begin position="888"/>
        <end position="932"/>
    </location>
</feature>
<dbReference type="InterPro" id="IPR003594">
    <property type="entry name" value="HATPase_dom"/>
</dbReference>
<dbReference type="GO" id="GO:0009927">
    <property type="term" value="F:histidine phosphotransfer kinase activity"/>
    <property type="evidence" value="ECO:0007669"/>
    <property type="project" value="TreeGrafter"/>
</dbReference>
<evidence type="ECO:0000259" key="19">
    <source>
        <dbReference type="PROSITE" id="PS50110"/>
    </source>
</evidence>
<dbReference type="PROSITE" id="PS50109">
    <property type="entry name" value="HIS_KIN"/>
    <property type="match status" value="1"/>
</dbReference>
<dbReference type="Pfam" id="PF02518">
    <property type="entry name" value="HATPase_c"/>
    <property type="match status" value="1"/>
</dbReference>
<evidence type="ECO:0000256" key="8">
    <source>
        <dbReference type="ARBA" id="ARBA00022777"/>
    </source>
</evidence>
<dbReference type="PANTHER" id="PTHR43047">
    <property type="entry name" value="TWO-COMPONENT HISTIDINE PROTEIN KINASE"/>
    <property type="match status" value="1"/>
</dbReference>
<protein>
    <recommendedName>
        <fullName evidence="3">histidine kinase</fullName>
        <ecNumber evidence="3">2.7.13.3</ecNumber>
    </recommendedName>
</protein>
<evidence type="ECO:0000256" key="11">
    <source>
        <dbReference type="ARBA" id="ARBA00023012"/>
    </source>
</evidence>
<dbReference type="OrthoDB" id="60033at2759"/>
<evidence type="ECO:0000313" key="21">
    <source>
        <dbReference type="Proteomes" id="UP000298493"/>
    </source>
</evidence>
<evidence type="ECO:0000259" key="18">
    <source>
        <dbReference type="PROSITE" id="PS50109"/>
    </source>
</evidence>
<dbReference type="Proteomes" id="UP000298493">
    <property type="component" value="Unassembled WGS sequence"/>
</dbReference>
<dbReference type="InterPro" id="IPR005467">
    <property type="entry name" value="His_kinase_dom"/>
</dbReference>
<sequence>MFKMRVGIRVQLGLLVYFFVLIAFMVLALAVWFTTYPYVLDMRSDKLVLTASLKAANVGAALSLVSSSVTAVATRLVVQSSLQRYARGNNTDANWSRPIQDLSLALNGAVSNGILMQAQVFGTNDSLGANTTVLRATGADLDGAVQLPYTYPNGEPVFLGDENDLGYPAPLYPNLTYGTNCYNGPSTSKRACFEGQVLDSTSMLFIGPWWVNSSYSLASMTLPVINNTSRDDVLGWMTIIVDAILITDPINNQQEGLDETGVALIVAPNNVTNRLPAGVLNVGSRAPKDLTARFVVLPNNTMHRHEGTVRGNLTFDYNAFPAVKKSWTDPPSSSNHAGSYLTTTNEQGIKVSVGYATVPNGGFVDWLLLVEQSHYEVWHPINRLRKVILACIFGTLGGILLIIIPTAHYSTGPIRRLRDATRNSVLAPGFDPDEDSRETSNFAVEGLSSGVVFEMTSKDGFFAGISKWRHRNVKTASEISEERKRRQFRIPAKVKDREHLISDELTDLTTTFNEMSDELLVQYETLEERVQKRTAELEESKLAAEAANEAKTVFVANISHELKTPLNGILGIAQASQAESSLAIVKRDMKMIFNQGDLLSKLIQDILLFSKNQVDHNIVLEEGEFRVRDITSQVFSTFSLIAKEREVDFKIVFEGPGDTAVYDGNGTSDRKEFGPAGSGRVRDMVLWGDKTRIVQVVNNLTSNALKFTPEGGNVRVIVRCIGETESVSRRGSVLSKQTSLSRQGSGRKSRQAVIEEVGSERSVTPSSFNQKQLMTATANEINAIDYPVQPSAASARSGSSPPVNARRVLFEWEVVDTGTGMPEHVQKRVFEPFFQGDMALSKKFQGTGLGLSICAQLSSLMSGSMALKSQEGMGSTFTMRIPLKQIGTRADTGSSASSQTTGSILFNSPRNSISGESFRPPEHRYSCINTPGYNEDDSKSIHAFANISETRASGLPPPTTTSSPTASKPGAASKDSTTPLDHPRSLKVLVAEDNKTNQLVVQRLLKMEKVTDVTIAADGKIAYDLVVENMAKTDNFDLIFMDVQMPNMDGLEATKLIREAGYKGPIIALSAYSDEANVKSCHEAGMDDFVSKPIQLPRLKLVLKTHCAAEDAEN</sequence>
<organism evidence="20 21">
    <name type="scientific">Venturia nashicola</name>
    <dbReference type="NCBI Taxonomy" id="86259"/>
    <lineage>
        <taxon>Eukaryota</taxon>
        <taxon>Fungi</taxon>
        <taxon>Dikarya</taxon>
        <taxon>Ascomycota</taxon>
        <taxon>Pezizomycotina</taxon>
        <taxon>Dothideomycetes</taxon>
        <taxon>Pleosporomycetidae</taxon>
        <taxon>Venturiales</taxon>
        <taxon>Venturiaceae</taxon>
        <taxon>Venturia</taxon>
    </lineage>
</organism>
<feature type="transmembrane region" description="Helical" evidence="17">
    <location>
        <begin position="12"/>
        <end position="35"/>
    </location>
</feature>
<gene>
    <name evidence="20" type="ORF">E6O75_ATG00790</name>
</gene>
<dbReference type="InterPro" id="IPR004358">
    <property type="entry name" value="Sig_transdc_His_kin-like_C"/>
</dbReference>
<evidence type="ECO:0000256" key="3">
    <source>
        <dbReference type="ARBA" id="ARBA00012438"/>
    </source>
</evidence>
<dbReference type="SMART" id="SM00388">
    <property type="entry name" value="HisKA"/>
    <property type="match status" value="1"/>
</dbReference>
<keyword evidence="7" id="KW-0547">Nucleotide-binding</keyword>
<feature type="transmembrane region" description="Helical" evidence="17">
    <location>
        <begin position="55"/>
        <end position="78"/>
    </location>
</feature>
<evidence type="ECO:0000256" key="6">
    <source>
        <dbReference type="ARBA" id="ARBA00022692"/>
    </source>
</evidence>
<feature type="domain" description="Histidine kinase" evidence="18">
    <location>
        <begin position="557"/>
        <end position="885"/>
    </location>
</feature>
<keyword evidence="6 17" id="KW-0812">Transmembrane</keyword>
<keyword evidence="4 14" id="KW-0597">Phosphoprotein</keyword>
<dbReference type="InterPro" id="IPR011006">
    <property type="entry name" value="CheY-like_superfamily"/>
</dbReference>
<keyword evidence="12 17" id="KW-0472">Membrane</keyword>
<dbReference type="GO" id="GO:0005886">
    <property type="term" value="C:plasma membrane"/>
    <property type="evidence" value="ECO:0007669"/>
    <property type="project" value="TreeGrafter"/>
</dbReference>
<evidence type="ECO:0000256" key="13">
    <source>
        <dbReference type="ARBA" id="ARBA00023180"/>
    </source>
</evidence>
<keyword evidence="15" id="KW-0175">Coiled coil</keyword>
<evidence type="ECO:0000256" key="16">
    <source>
        <dbReference type="SAM" id="MobiDB-lite"/>
    </source>
</evidence>
<dbReference type="CDD" id="cd00082">
    <property type="entry name" value="HisKA"/>
    <property type="match status" value="1"/>
</dbReference>
<evidence type="ECO:0000256" key="17">
    <source>
        <dbReference type="SAM" id="Phobius"/>
    </source>
</evidence>
<reference evidence="20 21" key="1">
    <citation type="submission" date="2019-04" db="EMBL/GenBank/DDBJ databases">
        <title>High contiguity whole genome sequence and gene annotation resource for two Venturia nashicola isolates.</title>
        <authorList>
            <person name="Prokchorchik M."/>
            <person name="Won K."/>
            <person name="Lee Y."/>
            <person name="Choi E.D."/>
            <person name="Segonzac C."/>
            <person name="Sohn K.H."/>
        </authorList>
    </citation>
    <scope>NUCLEOTIDE SEQUENCE [LARGE SCALE GENOMIC DNA]</scope>
    <source>
        <strain evidence="20 21">PRI2</strain>
    </source>
</reference>
<evidence type="ECO:0000256" key="14">
    <source>
        <dbReference type="PROSITE-ProRule" id="PRU00169"/>
    </source>
</evidence>
<dbReference type="Gene3D" id="3.30.565.10">
    <property type="entry name" value="Histidine kinase-like ATPase, C-terminal domain"/>
    <property type="match status" value="1"/>
</dbReference>
<accession>A0A4Z1PSQ5</accession>
<feature type="coiled-coil region" evidence="15">
    <location>
        <begin position="516"/>
        <end position="543"/>
    </location>
</feature>
<feature type="transmembrane region" description="Helical" evidence="17">
    <location>
        <begin position="387"/>
        <end position="409"/>
    </location>
</feature>
<evidence type="ECO:0000256" key="7">
    <source>
        <dbReference type="ARBA" id="ARBA00022741"/>
    </source>
</evidence>
<dbReference type="FunFam" id="3.40.50.2300:FF:000289">
    <property type="entry name" value="Osmosensing histidine protein kinase SLN1"/>
    <property type="match status" value="1"/>
</dbReference>
<dbReference type="Pfam" id="PF00072">
    <property type="entry name" value="Response_reg"/>
    <property type="match status" value="1"/>
</dbReference>
<dbReference type="EC" id="2.7.13.3" evidence="3"/>
<dbReference type="PANTHER" id="PTHR43047:SF72">
    <property type="entry name" value="OSMOSENSING HISTIDINE PROTEIN KINASE SLN1"/>
    <property type="match status" value="1"/>
</dbReference>
<keyword evidence="8" id="KW-0418">Kinase</keyword>
<evidence type="ECO:0000256" key="12">
    <source>
        <dbReference type="ARBA" id="ARBA00023136"/>
    </source>
</evidence>
<dbReference type="InterPro" id="IPR001789">
    <property type="entry name" value="Sig_transdc_resp-reg_receiver"/>
</dbReference>
<dbReference type="PRINTS" id="PR00344">
    <property type="entry name" value="BCTRLSENSOR"/>
</dbReference>
<comment type="subcellular location">
    <subcellularLocation>
        <location evidence="2">Membrane</location>
    </subcellularLocation>
</comment>
<keyword evidence="21" id="KW-1185">Reference proteome</keyword>
<dbReference type="GO" id="GO:0005524">
    <property type="term" value="F:ATP binding"/>
    <property type="evidence" value="ECO:0007669"/>
    <property type="project" value="UniProtKB-KW"/>
</dbReference>
<feature type="compositionally biased region" description="Polar residues" evidence="16">
    <location>
        <begin position="734"/>
        <end position="744"/>
    </location>
</feature>
<dbReference type="InterPro" id="IPR003661">
    <property type="entry name" value="HisK_dim/P_dom"/>
</dbReference>
<dbReference type="SMART" id="SM00448">
    <property type="entry name" value="REC"/>
    <property type="match status" value="1"/>
</dbReference>
<name>A0A4Z1PSQ5_9PEZI</name>
<evidence type="ECO:0000256" key="10">
    <source>
        <dbReference type="ARBA" id="ARBA00022989"/>
    </source>
</evidence>
<dbReference type="SUPFAM" id="SSF52172">
    <property type="entry name" value="CheY-like"/>
    <property type="match status" value="1"/>
</dbReference>
<evidence type="ECO:0000256" key="2">
    <source>
        <dbReference type="ARBA" id="ARBA00004370"/>
    </source>
</evidence>
<feature type="region of interest" description="Disordered" evidence="16">
    <location>
        <begin position="731"/>
        <end position="751"/>
    </location>
</feature>
<dbReference type="SUPFAM" id="SSF55874">
    <property type="entry name" value="ATPase domain of HSP90 chaperone/DNA topoisomerase II/histidine kinase"/>
    <property type="match status" value="1"/>
</dbReference>
<feature type="modified residue" description="4-aspartylphosphate" evidence="14">
    <location>
        <position position="1042"/>
    </location>
</feature>
<dbReference type="STRING" id="86259.A0A4Z1PSQ5"/>
<proteinExistence type="predicted"/>
<keyword evidence="11" id="KW-0902">Two-component regulatory system</keyword>
<dbReference type="InterPro" id="IPR036097">
    <property type="entry name" value="HisK_dim/P_sf"/>
</dbReference>
<feature type="domain" description="Response regulatory" evidence="19">
    <location>
        <begin position="987"/>
        <end position="1107"/>
    </location>
</feature>
<evidence type="ECO:0000256" key="5">
    <source>
        <dbReference type="ARBA" id="ARBA00022679"/>
    </source>
</evidence>
<dbReference type="EMBL" id="SNSC02000002">
    <property type="protein sequence ID" value="TID26297.1"/>
    <property type="molecule type" value="Genomic_DNA"/>
</dbReference>
<keyword evidence="13" id="KW-0325">Glycoprotein</keyword>
<dbReference type="Pfam" id="PF00512">
    <property type="entry name" value="HisKA"/>
    <property type="match status" value="1"/>
</dbReference>
<dbReference type="InterPro" id="IPR036890">
    <property type="entry name" value="HATPase_C_sf"/>
</dbReference>
<dbReference type="SMART" id="SM00387">
    <property type="entry name" value="HATPase_c"/>
    <property type="match status" value="1"/>
</dbReference>
<keyword evidence="10 17" id="KW-1133">Transmembrane helix</keyword>
<dbReference type="SUPFAM" id="SSF47384">
    <property type="entry name" value="Homodimeric domain of signal transducing histidine kinase"/>
    <property type="match status" value="1"/>
</dbReference>